<feature type="transmembrane region" description="Helical" evidence="2">
    <location>
        <begin position="239"/>
        <end position="260"/>
    </location>
</feature>
<feature type="domain" description="NERD" evidence="3">
    <location>
        <begin position="28"/>
        <end position="143"/>
    </location>
</feature>
<evidence type="ECO:0000313" key="5">
    <source>
        <dbReference type="Proteomes" id="UP000321793"/>
    </source>
</evidence>
<dbReference type="AlphaFoldDB" id="A0A512T4R4"/>
<evidence type="ECO:0000259" key="3">
    <source>
        <dbReference type="PROSITE" id="PS50965"/>
    </source>
</evidence>
<name>A0A512T4R4_9MICO</name>
<evidence type="ECO:0000256" key="1">
    <source>
        <dbReference type="SAM" id="MobiDB-lite"/>
    </source>
</evidence>
<organism evidence="4 5">
    <name type="scientific">Knoellia locipacati</name>
    <dbReference type="NCBI Taxonomy" id="882824"/>
    <lineage>
        <taxon>Bacteria</taxon>
        <taxon>Bacillati</taxon>
        <taxon>Actinomycetota</taxon>
        <taxon>Actinomycetes</taxon>
        <taxon>Micrococcales</taxon>
        <taxon>Intrasporangiaceae</taxon>
        <taxon>Knoellia</taxon>
    </lineage>
</organism>
<feature type="region of interest" description="Disordered" evidence="1">
    <location>
        <begin position="285"/>
        <end position="320"/>
    </location>
</feature>
<gene>
    <name evidence="4" type="ORF">KLO01_32570</name>
</gene>
<sequence>MAVGGGSADRRAEDLAAAGDGAAGAWAAGAEGERRVAAHLSALPETWIVLHDRLLSPGLSAVNLDHVVVGPSGAYFIDAKNWKGSITSWEGNLYQHIGPRDSRQSVSKHREISKVHGMAAYMAAEAGMPVTPVICLAGHNEAEFGEAQFIRGVWVISASGIAAWLKSQPYRLEREGVERAAVTLMTSFPSTTTDRDLLAAMGAASQASRTRSRHGRRPKARVARRPTPVARVAPRRRGVLGRIVWTLVALAFMAGALVFVTKVIPTFILGGIADAVSASSPSLATTTAATSSPSGSARPTSTPTPSVKGSAAKPRSTSAPVVPASTCSGLTAAQVGDIVGRTVHPVATRAGCSWGTRLDDPSTVVLTLQTQAEYRPSDFQFVSSASQRRVVYGTAYDNTWDSATGLWVATGQPIVGKQTTVTARTNTHVVVSSKDLKITDERARWMARAIAMGVNATP</sequence>
<reference evidence="4 5" key="1">
    <citation type="submission" date="2019-07" db="EMBL/GenBank/DDBJ databases">
        <title>Whole genome shotgun sequence of Knoellia locipacati NBRC 109775.</title>
        <authorList>
            <person name="Hosoyama A."/>
            <person name="Uohara A."/>
            <person name="Ohji S."/>
            <person name="Ichikawa N."/>
        </authorList>
    </citation>
    <scope>NUCLEOTIDE SEQUENCE [LARGE SCALE GENOMIC DNA]</scope>
    <source>
        <strain evidence="4 5">NBRC 109775</strain>
    </source>
</reference>
<comment type="caution">
    <text evidence="4">The sequence shown here is derived from an EMBL/GenBank/DDBJ whole genome shotgun (WGS) entry which is preliminary data.</text>
</comment>
<evidence type="ECO:0000256" key="2">
    <source>
        <dbReference type="SAM" id="Phobius"/>
    </source>
</evidence>
<evidence type="ECO:0000313" key="4">
    <source>
        <dbReference type="EMBL" id="GEQ15210.1"/>
    </source>
</evidence>
<keyword evidence="5" id="KW-1185">Reference proteome</keyword>
<dbReference type="InterPro" id="IPR011528">
    <property type="entry name" value="NERD"/>
</dbReference>
<dbReference type="EMBL" id="BKBA01000013">
    <property type="protein sequence ID" value="GEQ15210.1"/>
    <property type="molecule type" value="Genomic_DNA"/>
</dbReference>
<accession>A0A512T4R4</accession>
<feature type="compositionally biased region" description="Low complexity" evidence="1">
    <location>
        <begin position="285"/>
        <end position="306"/>
    </location>
</feature>
<dbReference type="PROSITE" id="PS50965">
    <property type="entry name" value="NERD"/>
    <property type="match status" value="1"/>
</dbReference>
<dbReference type="RefSeq" id="WP_147067090.1">
    <property type="nucleotide sequence ID" value="NZ_BAABDN010000002.1"/>
</dbReference>
<feature type="compositionally biased region" description="Basic residues" evidence="1">
    <location>
        <begin position="210"/>
        <end position="224"/>
    </location>
</feature>
<dbReference type="Proteomes" id="UP000321793">
    <property type="component" value="Unassembled WGS sequence"/>
</dbReference>
<dbReference type="OrthoDB" id="4246706at2"/>
<feature type="region of interest" description="Disordered" evidence="1">
    <location>
        <begin position="204"/>
        <end position="229"/>
    </location>
</feature>
<keyword evidence="2" id="KW-0812">Transmembrane</keyword>
<protein>
    <recommendedName>
        <fullName evidence="3">NERD domain-containing protein</fullName>
    </recommendedName>
</protein>
<dbReference type="Pfam" id="PF08378">
    <property type="entry name" value="NERD"/>
    <property type="match status" value="1"/>
</dbReference>
<proteinExistence type="predicted"/>
<keyword evidence="2" id="KW-1133">Transmembrane helix</keyword>
<keyword evidence="2" id="KW-0472">Membrane</keyword>